<organism evidence="1 2">
    <name type="scientific">Salix dunnii</name>
    <dbReference type="NCBI Taxonomy" id="1413687"/>
    <lineage>
        <taxon>Eukaryota</taxon>
        <taxon>Viridiplantae</taxon>
        <taxon>Streptophyta</taxon>
        <taxon>Embryophyta</taxon>
        <taxon>Tracheophyta</taxon>
        <taxon>Spermatophyta</taxon>
        <taxon>Magnoliopsida</taxon>
        <taxon>eudicotyledons</taxon>
        <taxon>Gunneridae</taxon>
        <taxon>Pentapetalae</taxon>
        <taxon>rosids</taxon>
        <taxon>fabids</taxon>
        <taxon>Malpighiales</taxon>
        <taxon>Salicaceae</taxon>
        <taxon>Saliceae</taxon>
        <taxon>Salix</taxon>
    </lineage>
</organism>
<dbReference type="AlphaFoldDB" id="A0A835MW66"/>
<accession>A0A835MW66</accession>
<dbReference type="PANTHER" id="PTHR36800">
    <property type="entry name" value="POLYAMINE-MODULATED FACTOR 1-BINDING PROTEIN"/>
    <property type="match status" value="1"/>
</dbReference>
<comment type="caution">
    <text evidence="1">The sequence shown here is derived from an EMBL/GenBank/DDBJ whole genome shotgun (WGS) entry which is preliminary data.</text>
</comment>
<name>A0A835MW66_9ROSI</name>
<dbReference type="OrthoDB" id="778453at2759"/>
<dbReference type="EMBL" id="JADGMS010000006">
    <property type="protein sequence ID" value="KAF9681157.1"/>
    <property type="molecule type" value="Genomic_DNA"/>
</dbReference>
<evidence type="ECO:0000313" key="1">
    <source>
        <dbReference type="EMBL" id="KAF9681157.1"/>
    </source>
</evidence>
<gene>
    <name evidence="1" type="ORF">SADUNF_Sadunf06G0196400</name>
</gene>
<protein>
    <submittedName>
        <fullName evidence="1">Uncharacterized protein</fullName>
    </submittedName>
</protein>
<proteinExistence type="predicted"/>
<dbReference type="PANTHER" id="PTHR36800:SF1">
    <property type="entry name" value="POLYAMINE-MODULATED FACTOR 1-BINDING PROTEIN"/>
    <property type="match status" value="1"/>
</dbReference>
<evidence type="ECO:0000313" key="2">
    <source>
        <dbReference type="Proteomes" id="UP000657918"/>
    </source>
</evidence>
<keyword evidence="2" id="KW-1185">Reference proteome</keyword>
<sequence>MAMSNMLKMITEIDQTAGGIMEEIGKCKDTAFERKKDLEEEKQRDFLDLFVDLPPLQDRICEALSFRDLHPWQLLSEQSEVLL</sequence>
<reference evidence="1 2" key="1">
    <citation type="submission" date="2020-10" db="EMBL/GenBank/DDBJ databases">
        <title>Plant Genome Project.</title>
        <authorList>
            <person name="Zhang R.-G."/>
        </authorList>
    </citation>
    <scope>NUCLEOTIDE SEQUENCE [LARGE SCALE GENOMIC DNA]</scope>
    <source>
        <strain evidence="1">FAFU-HL-1</strain>
        <tissue evidence="1">Leaf</tissue>
    </source>
</reference>
<dbReference type="Proteomes" id="UP000657918">
    <property type="component" value="Unassembled WGS sequence"/>
</dbReference>